<evidence type="ECO:0000313" key="1">
    <source>
        <dbReference type="EMBL" id="GAA4265357.1"/>
    </source>
</evidence>
<proteinExistence type="predicted"/>
<accession>A0ABP8DZM7</accession>
<reference evidence="2" key="1">
    <citation type="journal article" date="2019" name="Int. J. Syst. Evol. Microbiol.">
        <title>The Global Catalogue of Microorganisms (GCM) 10K type strain sequencing project: providing services to taxonomists for standard genome sequencing and annotation.</title>
        <authorList>
            <consortium name="The Broad Institute Genomics Platform"/>
            <consortium name="The Broad Institute Genome Sequencing Center for Infectious Disease"/>
            <person name="Wu L."/>
            <person name="Ma J."/>
        </authorList>
    </citation>
    <scope>NUCLEOTIDE SEQUENCE [LARGE SCALE GENOMIC DNA]</scope>
    <source>
        <strain evidence="2">JCM 17442</strain>
    </source>
</reference>
<comment type="caution">
    <text evidence="1">The sequence shown here is derived from an EMBL/GenBank/DDBJ whole genome shotgun (WGS) entry which is preliminary data.</text>
</comment>
<dbReference type="EMBL" id="BAABAU010000001">
    <property type="protein sequence ID" value="GAA4265357.1"/>
    <property type="molecule type" value="Genomic_DNA"/>
</dbReference>
<sequence length="101" mass="10262">MAVTSVTPHLTYYDFTASSSTLEVGGNVPGLVDSGGSCIVTATRGAVTVTQTFTASPQASSTECGTMRLASPKLTSGTWNLTIGYRSPRAAGASPSTEVTL</sequence>
<dbReference type="Proteomes" id="UP001501594">
    <property type="component" value="Unassembled WGS sequence"/>
</dbReference>
<keyword evidence="2" id="KW-1185">Reference proteome</keyword>
<organism evidence="1 2">
    <name type="scientific">Frondihabitans peucedani</name>
    <dbReference type="NCBI Taxonomy" id="598626"/>
    <lineage>
        <taxon>Bacteria</taxon>
        <taxon>Bacillati</taxon>
        <taxon>Actinomycetota</taxon>
        <taxon>Actinomycetes</taxon>
        <taxon>Micrococcales</taxon>
        <taxon>Microbacteriaceae</taxon>
        <taxon>Frondihabitans</taxon>
    </lineage>
</organism>
<evidence type="ECO:0000313" key="2">
    <source>
        <dbReference type="Proteomes" id="UP001501594"/>
    </source>
</evidence>
<protein>
    <submittedName>
        <fullName evidence="1">Uncharacterized protein</fullName>
    </submittedName>
</protein>
<name>A0ABP8DZM7_9MICO</name>
<gene>
    <name evidence="1" type="ORF">GCM10022256_09690</name>
</gene>